<dbReference type="PANTHER" id="PTHR30189">
    <property type="entry name" value="LPS-ASSEMBLY PROTEIN"/>
    <property type="match status" value="1"/>
</dbReference>
<dbReference type="GO" id="GO:0009279">
    <property type="term" value="C:cell outer membrane"/>
    <property type="evidence" value="ECO:0007669"/>
    <property type="project" value="UniProtKB-SubCell"/>
</dbReference>
<comment type="caution">
    <text evidence="2">Lacks conserved residue(s) required for the propagation of feature annotation.</text>
</comment>
<comment type="subcellular location">
    <subcellularLocation>
        <location evidence="2">Cell outer membrane</location>
    </subcellularLocation>
</comment>
<keyword evidence="1 2" id="KW-0998">Cell outer membrane</keyword>
<dbReference type="Proteomes" id="UP000002587">
    <property type="component" value="Chromosome"/>
</dbReference>
<evidence type="ECO:0000313" key="5">
    <source>
        <dbReference type="Proteomes" id="UP000002587"/>
    </source>
</evidence>
<dbReference type="eggNOG" id="COG1452">
    <property type="taxonomic scope" value="Bacteria"/>
</dbReference>
<evidence type="ECO:0000313" key="4">
    <source>
        <dbReference type="EMBL" id="ABL02289.1"/>
    </source>
</evidence>
<dbReference type="GO" id="GO:0015920">
    <property type="term" value="P:lipopolysaccharide transport"/>
    <property type="evidence" value="ECO:0007669"/>
    <property type="project" value="InterPro"/>
</dbReference>
<evidence type="ECO:0000256" key="2">
    <source>
        <dbReference type="HAMAP-Rule" id="MF_01411"/>
    </source>
</evidence>
<keyword evidence="5" id="KW-1185">Reference proteome</keyword>
<dbReference type="EMBL" id="CP000488">
    <property type="protein sequence ID" value="ABL02289.1"/>
    <property type="molecule type" value="Genomic_DNA"/>
</dbReference>
<proteinExistence type="inferred from homology"/>
<sequence length="755" mass="85109">MQFIITAYNVKIIIFIKITTIMKKQLALYLLFILLSSIISAESLVLDCQNNALLFQKQVLSDKIKDLDVQANYSEVVKDDHYLLKGNVSLNSSTYFLSADEISINKFSKTSIATGHVKFQDNELMLTGDKAVVEKQGEVTHTTLNKVKFHYPNSMINGRAQVVTNDGTKQVFSSGSYSLCPLGNSDWQMKAGKITLNSSANKGVAEDVTIEFLGKTIFYSPHYEWVLEGRGSGFLAPTFGSYNESVTNKGNNYQVRIPYYFNVAPDRDFLLVLNQLSSRGSALEGKYRQLITNNGYLGYGRFEIEGLYLDKDKITDNRRWLLNSKLDLFSTKTNLSIITNRVSDSNYFKEITHSNISDTKLQSHVDLSYKNQKKNLTMSLFAESEQLINNGSASYTRAPELSFNKGYKVLGGRNVNLSLISTKFIHKNSNITTNKTGVRTYVQAKFSRSLRTNNYSLTPSLNLSTTDYTMNDVANQKRNIASFNLDSKFFLERKISLFGTNLTQTLIPRLAYNYTPKKDQSVLPNFDSDDKNDSYEGLFSGKKFTGIDRIASANDLTFGLESDFIDEEMGDTYLSLKIAQVYRFDDIGMNGSGVLTSQRKYSDATMSANLMIRDFAFNNSLQYNPKTNKISKRNSSVGYILSPKKFLTLAHHNDNGKKLAELYGAYPLTQKIHVFAGINRSISDSITNKETTGIAYASCCWAMRLAHFKEHVSGNDYAYVTKFELVLKGLSVTSSNLYKRLKEDVPNYLVNLDNF</sequence>
<dbReference type="HAMAP" id="MF_01411">
    <property type="entry name" value="LPS_assembly_LptD"/>
    <property type="match status" value="1"/>
</dbReference>
<reference evidence="4 5" key="1">
    <citation type="journal article" date="2007" name="Science">
        <title>The Calyptogena magnifica chemoautotrophic symbiont genome.</title>
        <authorList>
            <person name="Newton I.L.G."/>
            <person name="Woyke T."/>
            <person name="Auchtung T.A."/>
            <person name="Dilly G.F."/>
            <person name="Dutton R.J."/>
            <person name="Fisher M.C."/>
            <person name="Fontanez K.M."/>
            <person name="Lau E."/>
            <person name="Stewart F.J."/>
            <person name="Richardson P.M."/>
            <person name="Barry K.W."/>
            <person name="Saunders E."/>
            <person name="Detter J.C."/>
            <person name="Wu D."/>
            <person name="Eisen J.A."/>
            <person name="Cavanaugh C.M."/>
        </authorList>
    </citation>
    <scope>NUCLEOTIDE SEQUENCE [LARGE SCALE GENOMIC DNA]</scope>
    <source>
        <strain evidence="4 5">Cm</strain>
    </source>
</reference>
<dbReference type="AlphaFoldDB" id="A1AWI2"/>
<dbReference type="InterPro" id="IPR007543">
    <property type="entry name" value="LptD_C"/>
</dbReference>
<feature type="domain" description="LptD C-terminal" evidence="3">
    <location>
        <begin position="327"/>
        <end position="651"/>
    </location>
</feature>
<dbReference type="HOGENOM" id="CLU_009039_1_0_6"/>
<dbReference type="Pfam" id="PF04453">
    <property type="entry name" value="LptD"/>
    <property type="match status" value="1"/>
</dbReference>
<comment type="similarity">
    <text evidence="2">Belongs to the LptD family.</text>
</comment>
<dbReference type="GO" id="GO:0043165">
    <property type="term" value="P:Gram-negative-bacterium-type cell outer membrane assembly"/>
    <property type="evidence" value="ECO:0007669"/>
    <property type="project" value="UniProtKB-UniRule"/>
</dbReference>
<accession>A1AWI2</accession>
<dbReference type="OrthoDB" id="9760225at2"/>
<comment type="subunit">
    <text evidence="2">Component of the lipopolysaccharide transport and assembly complex. Interacts with LptE and LptA.</text>
</comment>
<gene>
    <name evidence="2" type="primary">lptD</name>
    <name evidence="4" type="ordered locus">Rmag_0535</name>
</gene>
<name>A1AWI2_RUTMC</name>
<dbReference type="PANTHER" id="PTHR30189:SF1">
    <property type="entry name" value="LPS-ASSEMBLY PROTEIN LPTD"/>
    <property type="match status" value="1"/>
</dbReference>
<dbReference type="KEGG" id="rma:Rmag_0535"/>
<dbReference type="InterPro" id="IPR050218">
    <property type="entry name" value="LptD"/>
</dbReference>
<evidence type="ECO:0000259" key="3">
    <source>
        <dbReference type="Pfam" id="PF04453"/>
    </source>
</evidence>
<organism evidence="4 5">
    <name type="scientific">Ruthia magnifica subsp. Calyptogena magnifica</name>
    <dbReference type="NCBI Taxonomy" id="413404"/>
    <lineage>
        <taxon>Bacteria</taxon>
        <taxon>Pseudomonadati</taxon>
        <taxon>Pseudomonadota</taxon>
        <taxon>Gammaproteobacteria</taxon>
        <taxon>Candidatus Pseudothioglobaceae</taxon>
        <taxon>Candidatus Ruthturnera</taxon>
    </lineage>
</organism>
<comment type="function">
    <text evidence="2">Together with LptE, is involved in the assembly of lipopolysaccharide (LPS) at the surface of the outer membrane.</text>
</comment>
<protein>
    <recommendedName>
        <fullName evidence="2">LPS-assembly protein LptD</fullName>
    </recommendedName>
</protein>
<keyword evidence="2" id="KW-0472">Membrane</keyword>
<dbReference type="GO" id="GO:1990351">
    <property type="term" value="C:transporter complex"/>
    <property type="evidence" value="ECO:0007669"/>
    <property type="project" value="TreeGrafter"/>
</dbReference>
<dbReference type="InterPro" id="IPR020889">
    <property type="entry name" value="LipoPS_assembly_LptD"/>
</dbReference>
<evidence type="ECO:0000256" key="1">
    <source>
        <dbReference type="ARBA" id="ARBA00023237"/>
    </source>
</evidence>
<keyword evidence="2" id="KW-0732">Signal</keyword>
<dbReference type="STRING" id="413404.Rmag_0535"/>